<dbReference type="Pfam" id="PF13692">
    <property type="entry name" value="Glyco_trans_1_4"/>
    <property type="match status" value="1"/>
</dbReference>
<name>A0ABS3CJG4_9BACT</name>
<dbReference type="PANTHER" id="PTHR12526">
    <property type="entry name" value="GLYCOSYLTRANSFERASE"/>
    <property type="match status" value="1"/>
</dbReference>
<dbReference type="RefSeq" id="WP_206587035.1">
    <property type="nucleotide sequence ID" value="NZ_JAFKCU010000003.1"/>
</dbReference>
<gene>
    <name evidence="1" type="ORF">J0A69_12980</name>
</gene>
<dbReference type="Proteomes" id="UP000664480">
    <property type="component" value="Unassembled WGS sequence"/>
</dbReference>
<accession>A0ABS3CJG4</accession>
<proteinExistence type="predicted"/>
<protein>
    <submittedName>
        <fullName evidence="1">Glycosyltransferase</fullName>
    </submittedName>
</protein>
<reference evidence="1 2" key="1">
    <citation type="submission" date="2021-03" db="EMBL/GenBank/DDBJ databases">
        <title>novel species isolated from a fishpond in China.</title>
        <authorList>
            <person name="Lu H."/>
            <person name="Cai Z."/>
        </authorList>
    </citation>
    <scope>NUCLEOTIDE SEQUENCE [LARGE SCALE GENOMIC DNA]</scope>
    <source>
        <strain evidence="1 2">YJ13C</strain>
    </source>
</reference>
<dbReference type="Gene3D" id="3.40.50.2000">
    <property type="entry name" value="Glycogen Phosphorylase B"/>
    <property type="match status" value="2"/>
</dbReference>
<evidence type="ECO:0000313" key="1">
    <source>
        <dbReference type="EMBL" id="MBN7816355.1"/>
    </source>
</evidence>
<dbReference type="EMBL" id="JAFKCU010000003">
    <property type="protein sequence ID" value="MBN7816355.1"/>
    <property type="molecule type" value="Genomic_DNA"/>
</dbReference>
<dbReference type="SUPFAM" id="SSF53756">
    <property type="entry name" value="UDP-Glycosyltransferase/glycogen phosphorylase"/>
    <property type="match status" value="1"/>
</dbReference>
<comment type="caution">
    <text evidence="1">The sequence shown here is derived from an EMBL/GenBank/DDBJ whole genome shotgun (WGS) entry which is preliminary data.</text>
</comment>
<evidence type="ECO:0000313" key="2">
    <source>
        <dbReference type="Proteomes" id="UP000664480"/>
    </source>
</evidence>
<sequence length="353" mass="41566">MISILQPHVPHYREEFFAGIGRFNRINIYCYNLKEAKSENFFPSNLKVKKIRNIQFGPFLFYNPFSLFRNKDETLVLMLHFGHLSTWFLLFSKFFHKKKIILMGQGISVKRYLQETNKPDFKLKLMISLADGAWIYTKKEANQWQKIFPRKSIIALSNTISGVESILEFTHVQTKENLKKQYRIGQSTCFIFCARFTNNYRRIDLMIELIEKLDSKKFGFIIIGDGKLKPDFSSYSNVYDFGSVYDQSLKDDLFTVADFYLQPGWIGLSIVEALAYGKPVLTFKRSEHTLQCVEYYYLKHKINGLIFENIQDALCQIENLDDYFQNQMSINAREYVRKNLLMKNMIDQANSII</sequence>
<keyword evidence="2" id="KW-1185">Reference proteome</keyword>
<organism evidence="1 2">
    <name type="scientific">Algoriphagus pacificus</name>
    <dbReference type="NCBI Taxonomy" id="2811234"/>
    <lineage>
        <taxon>Bacteria</taxon>
        <taxon>Pseudomonadati</taxon>
        <taxon>Bacteroidota</taxon>
        <taxon>Cytophagia</taxon>
        <taxon>Cytophagales</taxon>
        <taxon>Cyclobacteriaceae</taxon>
        <taxon>Algoriphagus</taxon>
    </lineage>
</organism>